<name>A0A8K0QV58_9PLEO</name>
<dbReference type="AlphaFoldDB" id="A0A8K0QV58"/>
<dbReference type="Proteomes" id="UP000813461">
    <property type="component" value="Unassembled WGS sequence"/>
</dbReference>
<feature type="region of interest" description="Disordered" evidence="1">
    <location>
        <begin position="95"/>
        <end position="115"/>
    </location>
</feature>
<feature type="compositionally biased region" description="Low complexity" evidence="1">
    <location>
        <begin position="101"/>
        <end position="115"/>
    </location>
</feature>
<evidence type="ECO:0000313" key="3">
    <source>
        <dbReference type="Proteomes" id="UP000813461"/>
    </source>
</evidence>
<reference evidence="2" key="1">
    <citation type="journal article" date="2021" name="Nat. Commun.">
        <title>Genetic determinants of endophytism in the Arabidopsis root mycobiome.</title>
        <authorList>
            <person name="Mesny F."/>
            <person name="Miyauchi S."/>
            <person name="Thiergart T."/>
            <person name="Pickel B."/>
            <person name="Atanasova L."/>
            <person name="Karlsson M."/>
            <person name="Huettel B."/>
            <person name="Barry K.W."/>
            <person name="Haridas S."/>
            <person name="Chen C."/>
            <person name="Bauer D."/>
            <person name="Andreopoulos W."/>
            <person name="Pangilinan J."/>
            <person name="LaButti K."/>
            <person name="Riley R."/>
            <person name="Lipzen A."/>
            <person name="Clum A."/>
            <person name="Drula E."/>
            <person name="Henrissat B."/>
            <person name="Kohler A."/>
            <person name="Grigoriev I.V."/>
            <person name="Martin F.M."/>
            <person name="Hacquard S."/>
        </authorList>
    </citation>
    <scope>NUCLEOTIDE SEQUENCE</scope>
    <source>
        <strain evidence="2">MPI-SDFR-AT-0120</strain>
    </source>
</reference>
<evidence type="ECO:0000313" key="2">
    <source>
        <dbReference type="EMBL" id="KAH7072357.1"/>
    </source>
</evidence>
<proteinExistence type="predicted"/>
<keyword evidence="3" id="KW-1185">Reference proteome</keyword>
<sequence>MSRKSDIKAVEPVGSKSSASKRTMEDRQVIFPRKRQKQEPMVKNSLKPVEDHAQVQDGTFRFMDLPGELRNRIYEHAVEHTHRLFPPIFAKEKPRVRRGHSATTCHSSSSSNAASTGAPLTIPFIALTQTCSPLRSEFRPVWLATHKIPLCAIDGYLKAFYSATDPRVSPEARKRLETQFSPNASLRLWIRRGELGDVDIIKLLKHMTRFPNFKVTCQAFPDVDAVTLSSIQALIDNKNPAWIGWIKNTTISQVRLLMRGFSDAGRPVRVVFKERYAPQWMKPTLNADTHVPPGYVDSLGLGEVAKQWRIAFGVDYS</sequence>
<comment type="caution">
    <text evidence="2">The sequence shown here is derived from an EMBL/GenBank/DDBJ whole genome shotgun (WGS) entry which is preliminary data.</text>
</comment>
<dbReference type="PANTHER" id="PTHR42085:SF1">
    <property type="entry name" value="F-BOX DOMAIN-CONTAINING PROTEIN"/>
    <property type="match status" value="1"/>
</dbReference>
<dbReference type="InterPro" id="IPR038883">
    <property type="entry name" value="AN11006-like"/>
</dbReference>
<dbReference type="PANTHER" id="PTHR42085">
    <property type="entry name" value="F-BOX DOMAIN-CONTAINING PROTEIN"/>
    <property type="match status" value="1"/>
</dbReference>
<accession>A0A8K0QV58</accession>
<feature type="region of interest" description="Disordered" evidence="1">
    <location>
        <begin position="1"/>
        <end position="43"/>
    </location>
</feature>
<evidence type="ECO:0000256" key="1">
    <source>
        <dbReference type="SAM" id="MobiDB-lite"/>
    </source>
</evidence>
<organism evidence="2 3">
    <name type="scientific">Paraphoma chrysanthemicola</name>
    <dbReference type="NCBI Taxonomy" id="798071"/>
    <lineage>
        <taxon>Eukaryota</taxon>
        <taxon>Fungi</taxon>
        <taxon>Dikarya</taxon>
        <taxon>Ascomycota</taxon>
        <taxon>Pezizomycotina</taxon>
        <taxon>Dothideomycetes</taxon>
        <taxon>Pleosporomycetidae</taxon>
        <taxon>Pleosporales</taxon>
        <taxon>Pleosporineae</taxon>
        <taxon>Phaeosphaeriaceae</taxon>
        <taxon>Paraphoma</taxon>
    </lineage>
</organism>
<dbReference type="EMBL" id="JAGMVJ010000023">
    <property type="protein sequence ID" value="KAH7072357.1"/>
    <property type="molecule type" value="Genomic_DNA"/>
</dbReference>
<dbReference type="OrthoDB" id="3801343at2759"/>
<protein>
    <submittedName>
        <fullName evidence="2">Uncharacterized protein</fullName>
    </submittedName>
</protein>
<gene>
    <name evidence="2" type="ORF">FB567DRAFT_200966</name>
</gene>